<dbReference type="Proteomes" id="UP000887565">
    <property type="component" value="Unplaced"/>
</dbReference>
<accession>A0A915KMB8</accession>
<protein>
    <submittedName>
        <fullName evidence="2">Uncharacterized protein</fullName>
    </submittedName>
</protein>
<evidence type="ECO:0000313" key="1">
    <source>
        <dbReference type="Proteomes" id="UP000887565"/>
    </source>
</evidence>
<evidence type="ECO:0000313" key="2">
    <source>
        <dbReference type="WBParaSite" id="nRc.2.0.1.t39987-RA"/>
    </source>
</evidence>
<keyword evidence="1" id="KW-1185">Reference proteome</keyword>
<organism evidence="1 2">
    <name type="scientific">Romanomermis culicivorax</name>
    <name type="common">Nematode worm</name>
    <dbReference type="NCBI Taxonomy" id="13658"/>
    <lineage>
        <taxon>Eukaryota</taxon>
        <taxon>Metazoa</taxon>
        <taxon>Ecdysozoa</taxon>
        <taxon>Nematoda</taxon>
        <taxon>Enoplea</taxon>
        <taxon>Dorylaimia</taxon>
        <taxon>Mermithida</taxon>
        <taxon>Mermithoidea</taxon>
        <taxon>Mermithidae</taxon>
        <taxon>Romanomermis</taxon>
    </lineage>
</organism>
<proteinExistence type="predicted"/>
<dbReference type="WBParaSite" id="nRc.2.0.1.t39987-RA">
    <property type="protein sequence ID" value="nRc.2.0.1.t39987-RA"/>
    <property type="gene ID" value="nRc.2.0.1.g39987"/>
</dbReference>
<sequence>ITTDNCILNEETRETKPDLYLATDDNNIYFEPQCATAGNQIRYALRRLYKSRLLMRDLAFHQSSEHRYSDFSDCDKATNTKYRYKNCMAKRVQNCEKEFVPCDFVGEHET</sequence>
<name>A0A915KMB8_ROMCU</name>
<reference evidence="2" key="1">
    <citation type="submission" date="2022-11" db="UniProtKB">
        <authorList>
            <consortium name="WormBaseParasite"/>
        </authorList>
    </citation>
    <scope>IDENTIFICATION</scope>
</reference>
<dbReference type="AlphaFoldDB" id="A0A915KMB8"/>